<protein>
    <submittedName>
        <fullName evidence="11">DEAD/DEAH box helicase</fullName>
    </submittedName>
</protein>
<dbReference type="GO" id="GO:0003724">
    <property type="term" value="F:RNA helicase activity"/>
    <property type="evidence" value="ECO:0007669"/>
    <property type="project" value="InterPro"/>
</dbReference>
<dbReference type="InterPro" id="IPR001650">
    <property type="entry name" value="Helicase_C-like"/>
</dbReference>
<evidence type="ECO:0000256" key="7">
    <source>
        <dbReference type="SAM" id="MobiDB-lite"/>
    </source>
</evidence>
<keyword evidence="2" id="KW-0378">Hydrolase</keyword>
<evidence type="ECO:0000259" key="9">
    <source>
        <dbReference type="PROSITE" id="PS51194"/>
    </source>
</evidence>
<evidence type="ECO:0000313" key="12">
    <source>
        <dbReference type="Proteomes" id="UP000238164"/>
    </source>
</evidence>
<dbReference type="InterPro" id="IPR014014">
    <property type="entry name" value="RNA_helicase_DEAD_Q_motif"/>
</dbReference>
<proteinExistence type="inferred from homology"/>
<feature type="short sequence motif" description="Q motif" evidence="6">
    <location>
        <begin position="8"/>
        <end position="36"/>
    </location>
</feature>
<evidence type="ECO:0000256" key="2">
    <source>
        <dbReference type="ARBA" id="ARBA00022801"/>
    </source>
</evidence>
<keyword evidence="1" id="KW-0547">Nucleotide-binding</keyword>
<dbReference type="OrthoDB" id="9805696at2"/>
<dbReference type="CDD" id="cd18787">
    <property type="entry name" value="SF2_C_DEAD"/>
    <property type="match status" value="1"/>
</dbReference>
<keyword evidence="3 11" id="KW-0347">Helicase</keyword>
<dbReference type="Pfam" id="PF00271">
    <property type="entry name" value="Helicase_C"/>
    <property type="match status" value="1"/>
</dbReference>
<dbReference type="AlphaFoldDB" id="A0A2N9JD90"/>
<evidence type="ECO:0000313" key="11">
    <source>
        <dbReference type="EMBL" id="SPD85344.1"/>
    </source>
</evidence>
<dbReference type="PROSITE" id="PS51194">
    <property type="entry name" value="HELICASE_CTER"/>
    <property type="match status" value="1"/>
</dbReference>
<dbReference type="Pfam" id="PF00270">
    <property type="entry name" value="DEAD"/>
    <property type="match status" value="1"/>
</dbReference>
<dbReference type="GO" id="GO:0003676">
    <property type="term" value="F:nucleic acid binding"/>
    <property type="evidence" value="ECO:0007669"/>
    <property type="project" value="InterPro"/>
</dbReference>
<evidence type="ECO:0000256" key="4">
    <source>
        <dbReference type="ARBA" id="ARBA00022840"/>
    </source>
</evidence>
<dbReference type="SMART" id="SM00487">
    <property type="entry name" value="DEXDc"/>
    <property type="match status" value="1"/>
</dbReference>
<evidence type="ECO:0000256" key="1">
    <source>
        <dbReference type="ARBA" id="ARBA00022741"/>
    </source>
</evidence>
<organism evidence="11 12">
    <name type="scientific">Micropruina glycogenica</name>
    <dbReference type="NCBI Taxonomy" id="75385"/>
    <lineage>
        <taxon>Bacteria</taxon>
        <taxon>Bacillati</taxon>
        <taxon>Actinomycetota</taxon>
        <taxon>Actinomycetes</taxon>
        <taxon>Propionibacteriales</taxon>
        <taxon>Nocardioidaceae</taxon>
        <taxon>Micropruina</taxon>
    </lineage>
</organism>
<dbReference type="PROSITE" id="PS51195">
    <property type="entry name" value="Q_MOTIF"/>
    <property type="match status" value="1"/>
</dbReference>
<feature type="compositionally biased region" description="Basic residues" evidence="7">
    <location>
        <begin position="463"/>
        <end position="478"/>
    </location>
</feature>
<dbReference type="Proteomes" id="UP000238164">
    <property type="component" value="Chromosome 1"/>
</dbReference>
<gene>
    <name evidence="11" type="ORF">MPLG2_0308</name>
</gene>
<dbReference type="GO" id="GO:0005524">
    <property type="term" value="F:ATP binding"/>
    <property type="evidence" value="ECO:0007669"/>
    <property type="project" value="UniProtKB-KW"/>
</dbReference>
<feature type="domain" description="Helicase ATP-binding" evidence="8">
    <location>
        <begin position="39"/>
        <end position="221"/>
    </location>
</feature>
<dbReference type="SUPFAM" id="SSF52540">
    <property type="entry name" value="P-loop containing nucleoside triphosphate hydrolases"/>
    <property type="match status" value="1"/>
</dbReference>
<feature type="region of interest" description="Disordered" evidence="7">
    <location>
        <begin position="406"/>
        <end position="478"/>
    </location>
</feature>
<dbReference type="InterPro" id="IPR044742">
    <property type="entry name" value="DEAD/DEAH_RhlB"/>
</dbReference>
<dbReference type="PANTHER" id="PTHR47959:SF13">
    <property type="entry name" value="ATP-DEPENDENT RNA HELICASE RHLE"/>
    <property type="match status" value="1"/>
</dbReference>
<accession>A0A2N9JD90</accession>
<reference evidence="11 12" key="1">
    <citation type="submission" date="2018-02" db="EMBL/GenBank/DDBJ databases">
        <authorList>
            <person name="Cohen D.B."/>
            <person name="Kent A.D."/>
        </authorList>
    </citation>
    <scope>NUCLEOTIDE SEQUENCE [LARGE SCALE GENOMIC DNA]</scope>
    <source>
        <strain evidence="11">1</strain>
    </source>
</reference>
<feature type="domain" description="DEAD-box RNA helicase Q" evidence="10">
    <location>
        <begin position="8"/>
        <end position="36"/>
    </location>
</feature>
<dbReference type="RefSeq" id="WP_105184603.1">
    <property type="nucleotide sequence ID" value="NZ_BAAAGO010000025.1"/>
</dbReference>
<dbReference type="InterPro" id="IPR050079">
    <property type="entry name" value="DEAD_box_RNA_helicase"/>
</dbReference>
<dbReference type="PROSITE" id="PS51192">
    <property type="entry name" value="HELICASE_ATP_BIND_1"/>
    <property type="match status" value="1"/>
</dbReference>
<dbReference type="Gene3D" id="3.40.50.300">
    <property type="entry name" value="P-loop containing nucleotide triphosphate hydrolases"/>
    <property type="match status" value="2"/>
</dbReference>
<evidence type="ECO:0000259" key="8">
    <source>
        <dbReference type="PROSITE" id="PS51192"/>
    </source>
</evidence>
<comment type="similarity">
    <text evidence="5">Belongs to the DEAD box helicase family.</text>
</comment>
<sequence length="478" mass="50010">MSSTVSEATFASLGVPAELVAALRAGGIDRPFPIQTATLPDTLAGRDVLGRGRTGSGKTIAFALPVVARLARLVPSGESIAARTRGARPRALILAPTRELANQILATLQPLAAAAGLRTMTIFGGVGQAKQVADLRSGADIVVATPGRLEDLIGQGHVRLDAVAITVLDEADHMADLGFLPAVTRLLGATPTGGQRLLFSATLDRGVDTLVKRFLHRPLQHSVDAENSPVAALTHHVFLVGDAGQKRQVVRELAGGNGRRLLFMRTKHQARKLARELTAAGIPAVELHGNLSQNARERGLQAFSDGSIQVMVATDIAARGIHVDDVDLVVHVDPPAEHKAYLHRSGRTARAGNEGDVITLVLPEQHRDFQALARAAKINARPQPVSAGDRTVRALAGEPAPLVALTDAPSAAARKGESTPKPAKAKGKGATARAAGQAHARPRVTAGPVSSGAGVVSLSRQGTRPRRNTGRRPLRRSA</sequence>
<dbReference type="GO" id="GO:0005829">
    <property type="term" value="C:cytosol"/>
    <property type="evidence" value="ECO:0007669"/>
    <property type="project" value="TreeGrafter"/>
</dbReference>
<keyword evidence="4" id="KW-0067">ATP-binding</keyword>
<dbReference type="SMART" id="SM00490">
    <property type="entry name" value="HELICc"/>
    <property type="match status" value="1"/>
</dbReference>
<feature type="domain" description="Helicase C-terminal" evidence="9">
    <location>
        <begin position="245"/>
        <end position="393"/>
    </location>
</feature>
<name>A0A2N9JD90_9ACTN</name>
<dbReference type="EMBL" id="LT985188">
    <property type="protein sequence ID" value="SPD85344.1"/>
    <property type="molecule type" value="Genomic_DNA"/>
</dbReference>
<dbReference type="CDD" id="cd00268">
    <property type="entry name" value="DEADc"/>
    <property type="match status" value="1"/>
</dbReference>
<keyword evidence="12" id="KW-1185">Reference proteome</keyword>
<evidence type="ECO:0000256" key="3">
    <source>
        <dbReference type="ARBA" id="ARBA00022806"/>
    </source>
</evidence>
<feature type="compositionally biased region" description="Low complexity" evidence="7">
    <location>
        <begin position="428"/>
        <end position="439"/>
    </location>
</feature>
<evidence type="ECO:0000259" key="10">
    <source>
        <dbReference type="PROSITE" id="PS51195"/>
    </source>
</evidence>
<dbReference type="InterPro" id="IPR027417">
    <property type="entry name" value="P-loop_NTPase"/>
</dbReference>
<dbReference type="PANTHER" id="PTHR47959">
    <property type="entry name" value="ATP-DEPENDENT RNA HELICASE RHLE-RELATED"/>
    <property type="match status" value="1"/>
</dbReference>
<dbReference type="GO" id="GO:0016787">
    <property type="term" value="F:hydrolase activity"/>
    <property type="evidence" value="ECO:0007669"/>
    <property type="project" value="UniProtKB-KW"/>
</dbReference>
<dbReference type="InterPro" id="IPR014001">
    <property type="entry name" value="Helicase_ATP-bd"/>
</dbReference>
<dbReference type="KEGG" id="mgg:MPLG2_0308"/>
<dbReference type="InterPro" id="IPR011545">
    <property type="entry name" value="DEAD/DEAH_box_helicase_dom"/>
</dbReference>
<evidence type="ECO:0000256" key="5">
    <source>
        <dbReference type="ARBA" id="ARBA00038437"/>
    </source>
</evidence>
<evidence type="ECO:0000256" key="6">
    <source>
        <dbReference type="PROSITE-ProRule" id="PRU00552"/>
    </source>
</evidence>